<name>A0A091JL64_EGRGA</name>
<dbReference type="GO" id="GO:0045893">
    <property type="term" value="P:positive regulation of DNA-templated transcription"/>
    <property type="evidence" value="ECO:0007669"/>
    <property type="project" value="TreeGrafter"/>
</dbReference>
<dbReference type="GO" id="GO:0031491">
    <property type="term" value="F:nucleosome binding"/>
    <property type="evidence" value="ECO:0007669"/>
    <property type="project" value="TreeGrafter"/>
</dbReference>
<feature type="region of interest" description="Disordered" evidence="1">
    <location>
        <begin position="1"/>
        <end position="74"/>
    </location>
</feature>
<dbReference type="GO" id="GO:0016514">
    <property type="term" value="C:SWI/SNF complex"/>
    <property type="evidence" value="ECO:0007669"/>
    <property type="project" value="InterPro"/>
</dbReference>
<accession>A0A091JL64</accession>
<feature type="non-terminal residue" evidence="2">
    <location>
        <position position="1"/>
    </location>
</feature>
<sequence length="268" mass="30050">SPMDPMVMKRPQLYGMGNPPHSQPQQSSPYPGQSYGPPGPQRYPVGMQGRAPAAMGGMQYPQQQIPPQYGQQGVSGYCQQGQQPYYNQQPQPQHLPPQAQYLSQAQQRYQAQQSAALTFCICNKRWLDLGRRREVNRNNRVQLRKPSFPKLLQALHLNFNSFSCDFAIDKIVGLALPSGCRAVSQPSFLRVSGLPERCVPHRVLGRTSLAGQDAGWHKIFRLIILLQLLLQDMSQEGYGTRSQPPMAPGKPNHEDLNLIQQERPSSLP</sequence>
<dbReference type="GO" id="GO:0071565">
    <property type="term" value="C:nBAF complex"/>
    <property type="evidence" value="ECO:0007669"/>
    <property type="project" value="TreeGrafter"/>
</dbReference>
<feature type="compositionally biased region" description="Low complexity" evidence="1">
    <location>
        <begin position="55"/>
        <end position="74"/>
    </location>
</feature>
<dbReference type="EMBL" id="KK502094">
    <property type="protein sequence ID" value="KFP20480.1"/>
    <property type="molecule type" value="Genomic_DNA"/>
</dbReference>
<protein>
    <submittedName>
        <fullName evidence="2">AT-rich interactive domain-containing protein 1A</fullName>
    </submittedName>
</protein>
<dbReference type="Proteomes" id="UP000053119">
    <property type="component" value="Unassembled WGS sequence"/>
</dbReference>
<reference evidence="2 3" key="1">
    <citation type="submission" date="2014-04" db="EMBL/GenBank/DDBJ databases">
        <title>Genome evolution of avian class.</title>
        <authorList>
            <person name="Zhang G."/>
            <person name="Li C."/>
        </authorList>
    </citation>
    <scope>NUCLEOTIDE SEQUENCE [LARGE SCALE GENOMIC DNA]</scope>
    <source>
        <strain evidence="2">BGI_Z169</strain>
    </source>
</reference>
<dbReference type="PANTHER" id="PTHR12656:SF11">
    <property type="entry name" value="AT-RICH INTERACTIVE DOMAIN-CONTAINING PROTEIN 1B"/>
    <property type="match status" value="1"/>
</dbReference>
<feature type="compositionally biased region" description="Low complexity" evidence="1">
    <location>
        <begin position="19"/>
        <end position="36"/>
    </location>
</feature>
<dbReference type="GO" id="GO:0006338">
    <property type="term" value="P:chromatin remodeling"/>
    <property type="evidence" value="ECO:0007669"/>
    <property type="project" value="InterPro"/>
</dbReference>
<gene>
    <name evidence="2" type="ORF">Z169_09571</name>
</gene>
<dbReference type="GO" id="GO:0035060">
    <property type="term" value="C:brahma complex"/>
    <property type="evidence" value="ECO:0007669"/>
    <property type="project" value="InterPro"/>
</dbReference>
<keyword evidence="3" id="KW-1185">Reference proteome</keyword>
<dbReference type="STRING" id="188379.A0A091JL64"/>
<evidence type="ECO:0000313" key="2">
    <source>
        <dbReference type="EMBL" id="KFP20480.1"/>
    </source>
</evidence>
<feature type="region of interest" description="Disordered" evidence="1">
    <location>
        <begin position="237"/>
        <end position="268"/>
    </location>
</feature>
<organism evidence="2 3">
    <name type="scientific">Egretta garzetta</name>
    <name type="common">Little egret</name>
    <dbReference type="NCBI Taxonomy" id="188379"/>
    <lineage>
        <taxon>Eukaryota</taxon>
        <taxon>Metazoa</taxon>
        <taxon>Chordata</taxon>
        <taxon>Craniata</taxon>
        <taxon>Vertebrata</taxon>
        <taxon>Euteleostomi</taxon>
        <taxon>Archelosauria</taxon>
        <taxon>Archosauria</taxon>
        <taxon>Dinosauria</taxon>
        <taxon>Saurischia</taxon>
        <taxon>Theropoda</taxon>
        <taxon>Coelurosauria</taxon>
        <taxon>Aves</taxon>
        <taxon>Neognathae</taxon>
        <taxon>Neoaves</taxon>
        <taxon>Aequornithes</taxon>
        <taxon>Pelecaniformes</taxon>
        <taxon>Ardeidae</taxon>
        <taxon>Egretta</taxon>
    </lineage>
</organism>
<evidence type="ECO:0000313" key="3">
    <source>
        <dbReference type="Proteomes" id="UP000053119"/>
    </source>
</evidence>
<proteinExistence type="predicted"/>
<feature type="non-terminal residue" evidence="2">
    <location>
        <position position="268"/>
    </location>
</feature>
<dbReference type="PANTHER" id="PTHR12656">
    <property type="entry name" value="BRG-1 ASSOCIATED FACTOR 250 BAF250"/>
    <property type="match status" value="1"/>
</dbReference>
<dbReference type="InterPro" id="IPR021906">
    <property type="entry name" value="BAF250/Osa"/>
</dbReference>
<feature type="compositionally biased region" description="Polar residues" evidence="1">
    <location>
        <begin position="258"/>
        <end position="268"/>
    </location>
</feature>
<dbReference type="GO" id="GO:0006357">
    <property type="term" value="P:regulation of transcription by RNA polymerase II"/>
    <property type="evidence" value="ECO:0007669"/>
    <property type="project" value="TreeGrafter"/>
</dbReference>
<evidence type="ECO:0000256" key="1">
    <source>
        <dbReference type="SAM" id="MobiDB-lite"/>
    </source>
</evidence>
<dbReference type="GO" id="GO:0005654">
    <property type="term" value="C:nucleoplasm"/>
    <property type="evidence" value="ECO:0007669"/>
    <property type="project" value="TreeGrafter"/>
</dbReference>
<dbReference type="AlphaFoldDB" id="A0A091JL64"/>